<sequence>MEVQARKQYPSEFLTEDPRRLETQVRVFKRWLNSLLKQANAREVIDILDIFRDTKNLYYLCKHLAGQRLMTVSYYFISREPFGFIQYRGSGLKPSFRMNVNIRVAMQSDCGNQIP</sequence>
<proteinExistence type="predicted"/>
<dbReference type="OrthoDB" id="6232352at2759"/>
<name>A0A504Y2T3_FASGI</name>
<organism evidence="1 2">
    <name type="scientific">Fasciola gigantica</name>
    <name type="common">Giant liver fluke</name>
    <dbReference type="NCBI Taxonomy" id="46835"/>
    <lineage>
        <taxon>Eukaryota</taxon>
        <taxon>Metazoa</taxon>
        <taxon>Spiralia</taxon>
        <taxon>Lophotrochozoa</taxon>
        <taxon>Platyhelminthes</taxon>
        <taxon>Trematoda</taxon>
        <taxon>Digenea</taxon>
        <taxon>Plagiorchiida</taxon>
        <taxon>Echinostomata</taxon>
        <taxon>Echinostomatoidea</taxon>
        <taxon>Fasciolidae</taxon>
        <taxon>Fasciola</taxon>
    </lineage>
</organism>
<evidence type="ECO:0000313" key="1">
    <source>
        <dbReference type="EMBL" id="TPP55782.1"/>
    </source>
</evidence>
<dbReference type="AlphaFoldDB" id="A0A504Y2T3"/>
<dbReference type="Gene3D" id="1.10.418.10">
    <property type="entry name" value="Calponin-like domain"/>
    <property type="match status" value="1"/>
</dbReference>
<protein>
    <submittedName>
        <fullName evidence="1">Spectrin beta chain brain 2</fullName>
    </submittedName>
</protein>
<dbReference type="PROSITE" id="PS00019">
    <property type="entry name" value="ACTININ_1"/>
    <property type="match status" value="1"/>
</dbReference>
<dbReference type="Proteomes" id="UP000316759">
    <property type="component" value="Unassembled WGS sequence"/>
</dbReference>
<dbReference type="InterPro" id="IPR001589">
    <property type="entry name" value="Actinin_actin-bd_CS"/>
</dbReference>
<comment type="caution">
    <text evidence="1">The sequence shown here is derived from an EMBL/GenBank/DDBJ whole genome shotgun (WGS) entry which is preliminary data.</text>
</comment>
<dbReference type="EMBL" id="SUNJ01015371">
    <property type="protein sequence ID" value="TPP55782.1"/>
    <property type="molecule type" value="Genomic_DNA"/>
</dbReference>
<reference evidence="1 2" key="1">
    <citation type="submission" date="2019-04" db="EMBL/GenBank/DDBJ databases">
        <title>Annotation for the trematode Fasciola gigantica.</title>
        <authorList>
            <person name="Choi Y.-J."/>
        </authorList>
    </citation>
    <scope>NUCLEOTIDE SEQUENCE [LARGE SCALE GENOMIC DNA]</scope>
    <source>
        <strain evidence="1">Uganda_cow_1</strain>
    </source>
</reference>
<gene>
    <name evidence="1" type="ORF">FGIG_07720</name>
</gene>
<dbReference type="InterPro" id="IPR036872">
    <property type="entry name" value="CH_dom_sf"/>
</dbReference>
<accession>A0A504Y2T3</accession>
<evidence type="ECO:0000313" key="2">
    <source>
        <dbReference type="Proteomes" id="UP000316759"/>
    </source>
</evidence>
<keyword evidence="2" id="KW-1185">Reference proteome</keyword>